<reference evidence="2" key="1">
    <citation type="submission" date="2022-11" db="UniProtKB">
        <authorList>
            <consortium name="WormBaseParasite"/>
        </authorList>
    </citation>
    <scope>IDENTIFICATION</scope>
</reference>
<evidence type="ECO:0000313" key="1">
    <source>
        <dbReference type="Proteomes" id="UP000887578"/>
    </source>
</evidence>
<keyword evidence="1" id="KW-1185">Reference proteome</keyword>
<name>A0A914P9H9_9BILA</name>
<evidence type="ECO:0000313" key="2">
    <source>
        <dbReference type="WBParaSite" id="PDA_v2.g11903.t1"/>
    </source>
</evidence>
<dbReference type="AlphaFoldDB" id="A0A914P9H9"/>
<organism evidence="1 2">
    <name type="scientific">Panagrolaimus davidi</name>
    <dbReference type="NCBI Taxonomy" id="227884"/>
    <lineage>
        <taxon>Eukaryota</taxon>
        <taxon>Metazoa</taxon>
        <taxon>Ecdysozoa</taxon>
        <taxon>Nematoda</taxon>
        <taxon>Chromadorea</taxon>
        <taxon>Rhabditida</taxon>
        <taxon>Tylenchina</taxon>
        <taxon>Panagrolaimomorpha</taxon>
        <taxon>Panagrolaimoidea</taxon>
        <taxon>Panagrolaimidae</taxon>
        <taxon>Panagrolaimus</taxon>
    </lineage>
</organism>
<dbReference type="WBParaSite" id="PDA_v2.g11903.t1">
    <property type="protein sequence ID" value="PDA_v2.g11903.t1"/>
    <property type="gene ID" value="PDA_v2.g11903"/>
</dbReference>
<protein>
    <submittedName>
        <fullName evidence="2">Uncharacterized protein</fullName>
    </submittedName>
</protein>
<sequence>MEEAFFIKMKNIENCCNITSLIRNSIEKEYIALVSSYEDHLIYVSIYEYQSKNTYFHTVVSDIQGFIDGIAKIFDSKIKAVILNVYGFSIEKFPNNIQFCKSLKAKFDAIKIPYYFIYDYDFLTTKMLIAANISVDFGEFILVLLIADKRVTMIELKYTKAGYEFVRQQTMDESDEELGEKILGANELQKIVFCSDKPDKPLIRTLKNILKAESKKFVFVNDMRNDKYNGDGVIEEAKWIFDKKYTKFHVLPTIVRAYVIGYECGEEEVAIFMEKNIVALPYEKNVIASKSSFNHFIGYYDLENEKACRLETFTLGDDNYHEYEITLKVDVHNQPSYAVRGIKVQQIIDFPSLCKENMDNDNFEKFGRFPFIGFYGNRSFICIWDGTKEEYKFLDNWGGQWGKPMHIAFDKEKPYFDLFEVMIRTEEELQEYEHPSFTITKDDENPVLLEFDTFDSTKKAASPAFLLAFLLKKHFKAIKKETGEKPNGLGFCILTDLCWEDIELAYNCLDDACNMLKFGNYTFFDWRFKV</sequence>
<dbReference type="Proteomes" id="UP000887578">
    <property type="component" value="Unplaced"/>
</dbReference>
<proteinExistence type="predicted"/>
<accession>A0A914P9H9</accession>